<gene>
    <name evidence="2" type="ORF">Adu01nite_92160</name>
</gene>
<comment type="caution">
    <text evidence="2">The sequence shown here is derived from an EMBL/GenBank/DDBJ whole genome shotgun (WGS) entry which is preliminary data.</text>
</comment>
<proteinExistence type="predicted"/>
<sequence length="108" mass="11946">MTDTGKRLKKQIRAAYADGLPCDLRRHVTPDRRAVRRRGAPTDRVPPPEGDASGSRAWPEMPLAAVRWPGGRPVDGLRKPVSCDSPPSGVVPVNLSRDDIDELDLNWR</sequence>
<organism evidence="2 3">
    <name type="scientific">Paractinoplanes durhamensis</name>
    <dbReference type="NCBI Taxonomy" id="113563"/>
    <lineage>
        <taxon>Bacteria</taxon>
        <taxon>Bacillati</taxon>
        <taxon>Actinomycetota</taxon>
        <taxon>Actinomycetes</taxon>
        <taxon>Micromonosporales</taxon>
        <taxon>Micromonosporaceae</taxon>
        <taxon>Paractinoplanes</taxon>
    </lineage>
</organism>
<evidence type="ECO:0000256" key="1">
    <source>
        <dbReference type="SAM" id="MobiDB-lite"/>
    </source>
</evidence>
<keyword evidence="3" id="KW-1185">Reference proteome</keyword>
<evidence type="ECO:0000313" key="3">
    <source>
        <dbReference type="Proteomes" id="UP000637628"/>
    </source>
</evidence>
<protein>
    <submittedName>
        <fullName evidence="2">Uncharacterized protein</fullName>
    </submittedName>
</protein>
<feature type="region of interest" description="Disordered" evidence="1">
    <location>
        <begin position="27"/>
        <end position="59"/>
    </location>
</feature>
<feature type="region of interest" description="Disordered" evidence="1">
    <location>
        <begin position="77"/>
        <end position="96"/>
    </location>
</feature>
<dbReference type="Proteomes" id="UP000637628">
    <property type="component" value="Unassembled WGS sequence"/>
</dbReference>
<reference evidence="2 3" key="1">
    <citation type="submission" date="2021-01" db="EMBL/GenBank/DDBJ databases">
        <title>Whole genome shotgun sequence of Actinoplanes durhamensis NBRC 14914.</title>
        <authorList>
            <person name="Komaki H."/>
            <person name="Tamura T."/>
        </authorList>
    </citation>
    <scope>NUCLEOTIDE SEQUENCE [LARGE SCALE GENOMIC DNA]</scope>
    <source>
        <strain evidence="2 3">NBRC 14914</strain>
    </source>
</reference>
<evidence type="ECO:0000313" key="2">
    <source>
        <dbReference type="EMBL" id="GIE07866.1"/>
    </source>
</evidence>
<name>A0ABQ3ZDL0_9ACTN</name>
<dbReference type="EMBL" id="BOML01000092">
    <property type="protein sequence ID" value="GIE07866.1"/>
    <property type="molecule type" value="Genomic_DNA"/>
</dbReference>
<accession>A0ABQ3ZDL0</accession>